<comment type="caution">
    <text evidence="6">The sequence shown here is derived from an EMBL/GenBank/DDBJ whole genome shotgun (WGS) entry which is preliminary data.</text>
</comment>
<dbReference type="PANTHER" id="PTHR30404">
    <property type="entry name" value="N-ACETYLMURAMOYL-L-ALANINE AMIDASE"/>
    <property type="match status" value="1"/>
</dbReference>
<dbReference type="Gene3D" id="3.40.630.40">
    <property type="entry name" value="Zn-dependent exopeptidases"/>
    <property type="match status" value="1"/>
</dbReference>
<dbReference type="SUPFAM" id="SSF54106">
    <property type="entry name" value="LysM domain"/>
    <property type="match status" value="1"/>
</dbReference>
<dbReference type="Pfam" id="PF01476">
    <property type="entry name" value="LysM"/>
    <property type="match status" value="1"/>
</dbReference>
<dbReference type="InterPro" id="IPR050695">
    <property type="entry name" value="N-acetylmuramoyl_amidase_3"/>
</dbReference>
<evidence type="ECO:0000256" key="3">
    <source>
        <dbReference type="ARBA" id="ARBA00022801"/>
    </source>
</evidence>
<comment type="catalytic activity">
    <reaction evidence="1">
        <text>Hydrolyzes the link between N-acetylmuramoyl residues and L-amino acid residues in certain cell-wall glycopeptides.</text>
        <dbReference type="EC" id="3.5.1.28"/>
    </reaction>
</comment>
<feature type="signal peptide" evidence="4">
    <location>
        <begin position="1"/>
        <end position="22"/>
    </location>
</feature>
<keyword evidence="3 6" id="KW-0378">Hydrolase</keyword>
<reference evidence="6 7" key="1">
    <citation type="submission" date="2023-08" db="EMBL/GenBank/DDBJ databases">
        <title>Whole-genome sequencing of halo(alkali)philic microorganisms from hypersaline lakes.</title>
        <authorList>
            <person name="Sorokin D.Y."/>
            <person name="Abbas B."/>
            <person name="Merkel A.Y."/>
        </authorList>
    </citation>
    <scope>NUCLEOTIDE SEQUENCE [LARGE SCALE GENOMIC DNA]</scope>
    <source>
        <strain evidence="6 7">AB-CW4</strain>
    </source>
</reference>
<dbReference type="InterPro" id="IPR036779">
    <property type="entry name" value="LysM_dom_sf"/>
</dbReference>
<dbReference type="Proteomes" id="UP001239019">
    <property type="component" value="Unassembled WGS sequence"/>
</dbReference>
<sequence length="438" mass="48444">MRPFSLLITVLILALLPLPGMAAEVEGVRLWDSPERTRVVFDLSSPVDHQLFTLSQPDRIVIDLSRARMGSGVSGAGEGVVKGIRSGRRGDNDLRIVLDLAEEARPRSFLVKPNEQYGHRLVVDLDRRNGRNRVRETVRSLPSGNDRPVIIAIDAGHGGEDPGAIGPNGTREKDVVMQIARRLERLIDAEPGMEPFMVRSGDYFVSLRDRVARAREAEADLFVSIHADAFRDPRARGASVYTLSQRGATNEAAQWLADRENSADLIGGVRLSDKDDTVASVLMDLSQSASISASLDLGDHLVRQMDGRMRLHKREVMQAGFAVLKAPDIPSILVESAFISNPQEERLLNQREHQENVASAIRDGVRDYFWANPVPGTRIAQMVRNGERPGREHRISRGETLSAIARKYDVSIQQLRQANNLNGDQIRVGQVLTIPTSS</sequence>
<dbReference type="PROSITE" id="PS51782">
    <property type="entry name" value="LYSM"/>
    <property type="match status" value="1"/>
</dbReference>
<dbReference type="EC" id="3.5.1.28" evidence="2"/>
<keyword evidence="4" id="KW-0732">Signal</keyword>
<dbReference type="CDD" id="cd02696">
    <property type="entry name" value="MurNAc-LAA"/>
    <property type="match status" value="1"/>
</dbReference>
<dbReference type="InterPro" id="IPR002508">
    <property type="entry name" value="MurNAc-LAA_cat"/>
</dbReference>
<evidence type="ECO:0000256" key="2">
    <source>
        <dbReference type="ARBA" id="ARBA00011901"/>
    </source>
</evidence>
<protein>
    <recommendedName>
        <fullName evidence="2">N-acetylmuramoyl-L-alanine amidase</fullName>
        <ecNumber evidence="2">3.5.1.28</ecNumber>
    </recommendedName>
</protein>
<evidence type="ECO:0000313" key="6">
    <source>
        <dbReference type="EMBL" id="MDQ2069394.1"/>
    </source>
</evidence>
<evidence type="ECO:0000256" key="4">
    <source>
        <dbReference type="SAM" id="SignalP"/>
    </source>
</evidence>
<dbReference type="SMART" id="SM00257">
    <property type="entry name" value="LysM"/>
    <property type="match status" value="1"/>
</dbReference>
<dbReference type="PANTHER" id="PTHR30404:SF0">
    <property type="entry name" value="N-ACETYLMURAMOYL-L-ALANINE AMIDASE AMIC"/>
    <property type="match status" value="1"/>
</dbReference>
<name>A0ABU0W5W1_9GAMM</name>
<accession>A0ABU0W5W1</accession>
<feature type="domain" description="LysM" evidence="5">
    <location>
        <begin position="391"/>
        <end position="434"/>
    </location>
</feature>
<dbReference type="GO" id="GO:0008745">
    <property type="term" value="F:N-acetylmuramoyl-L-alanine amidase activity"/>
    <property type="evidence" value="ECO:0007669"/>
    <property type="project" value="UniProtKB-EC"/>
</dbReference>
<feature type="chain" id="PRO_5045173949" description="N-acetylmuramoyl-L-alanine amidase" evidence="4">
    <location>
        <begin position="23"/>
        <end position="438"/>
    </location>
</feature>
<dbReference type="Pfam" id="PF01520">
    <property type="entry name" value="Amidase_3"/>
    <property type="match status" value="1"/>
</dbReference>
<dbReference type="CDD" id="cd00118">
    <property type="entry name" value="LysM"/>
    <property type="match status" value="1"/>
</dbReference>
<evidence type="ECO:0000313" key="7">
    <source>
        <dbReference type="Proteomes" id="UP001239019"/>
    </source>
</evidence>
<dbReference type="EMBL" id="JAVDDT010000003">
    <property type="protein sequence ID" value="MDQ2069394.1"/>
    <property type="molecule type" value="Genomic_DNA"/>
</dbReference>
<evidence type="ECO:0000256" key="1">
    <source>
        <dbReference type="ARBA" id="ARBA00001561"/>
    </source>
</evidence>
<dbReference type="Pfam" id="PF11741">
    <property type="entry name" value="AMIN"/>
    <property type="match status" value="1"/>
</dbReference>
<organism evidence="6 7">
    <name type="scientific">Natronospira bacteriovora</name>
    <dbReference type="NCBI Taxonomy" id="3069753"/>
    <lineage>
        <taxon>Bacteria</taxon>
        <taxon>Pseudomonadati</taxon>
        <taxon>Pseudomonadota</taxon>
        <taxon>Gammaproteobacteria</taxon>
        <taxon>Natronospirales</taxon>
        <taxon>Natronospiraceae</taxon>
        <taxon>Natronospira</taxon>
    </lineage>
</organism>
<proteinExistence type="predicted"/>
<dbReference type="SUPFAM" id="SSF53187">
    <property type="entry name" value="Zn-dependent exopeptidases"/>
    <property type="match status" value="1"/>
</dbReference>
<dbReference type="InterPro" id="IPR021731">
    <property type="entry name" value="AMIN_dom"/>
</dbReference>
<gene>
    <name evidence="6" type="ORF">RBH19_05890</name>
</gene>
<dbReference type="RefSeq" id="WP_306727895.1">
    <property type="nucleotide sequence ID" value="NZ_JAVDDT010000003.1"/>
</dbReference>
<dbReference type="SMART" id="SM00646">
    <property type="entry name" value="Ami_3"/>
    <property type="match status" value="1"/>
</dbReference>
<dbReference type="Gene3D" id="2.60.40.3500">
    <property type="match status" value="1"/>
</dbReference>
<dbReference type="Gene3D" id="3.10.350.10">
    <property type="entry name" value="LysM domain"/>
    <property type="match status" value="1"/>
</dbReference>
<evidence type="ECO:0000259" key="5">
    <source>
        <dbReference type="PROSITE" id="PS51782"/>
    </source>
</evidence>
<dbReference type="InterPro" id="IPR018392">
    <property type="entry name" value="LysM"/>
</dbReference>
<keyword evidence="7" id="KW-1185">Reference proteome</keyword>